<dbReference type="EMBL" id="JBBPDW010000078">
    <property type="protein sequence ID" value="KAK7529321.1"/>
    <property type="molecule type" value="Genomic_DNA"/>
</dbReference>
<reference evidence="3 4" key="1">
    <citation type="submission" date="2024-04" db="EMBL/GenBank/DDBJ databases">
        <title>Phyllosticta paracitricarpa is synonymous to the EU quarantine fungus P. citricarpa based on phylogenomic analyses.</title>
        <authorList>
            <consortium name="Lawrence Berkeley National Laboratory"/>
            <person name="Van Ingen-Buijs V.A."/>
            <person name="Van Westerhoven A.C."/>
            <person name="Haridas S."/>
            <person name="Skiadas P."/>
            <person name="Martin F."/>
            <person name="Groenewald J.Z."/>
            <person name="Crous P.W."/>
            <person name="Seidl M.F."/>
        </authorList>
    </citation>
    <scope>NUCLEOTIDE SEQUENCE [LARGE SCALE GENOMIC DNA]</scope>
    <source>
        <strain evidence="3 4">CBS 122670</strain>
    </source>
</reference>
<feature type="region of interest" description="Disordered" evidence="1">
    <location>
        <begin position="199"/>
        <end position="227"/>
    </location>
</feature>
<sequence length="249" mass="27513">IRFVSFIQPPSLSPVNPTKENLQSYLQLRRQSTTKMYILSFFLFFTLALSSPLWDLTRNPGNALNLFKRQNGECKTTARTPKSDKLGPVTVTNLKVVGNRNAYHISFALKNTNTGIDTTCDADLSIGNTDQYTECKRANTGAIARFKYSTDDDDWTRANGPQSVTIDIIWQFVRACAICPDPNVDYYSYGNINRDIPCKPSSNRAPRQGGNQQAGKQEYPPKDCSSNEAIPVSVTNVCEGPFPPAGGLG</sequence>
<keyword evidence="2" id="KW-1133">Transmembrane helix</keyword>
<accession>A0ABR1L4I3</accession>
<name>A0ABR1L4I3_9PEZI</name>
<keyword evidence="2" id="KW-0472">Membrane</keyword>
<evidence type="ECO:0000313" key="3">
    <source>
        <dbReference type="EMBL" id="KAK7529321.1"/>
    </source>
</evidence>
<organism evidence="3 4">
    <name type="scientific">Phyllosticta citricarpa</name>
    <dbReference type="NCBI Taxonomy" id="55181"/>
    <lineage>
        <taxon>Eukaryota</taxon>
        <taxon>Fungi</taxon>
        <taxon>Dikarya</taxon>
        <taxon>Ascomycota</taxon>
        <taxon>Pezizomycotina</taxon>
        <taxon>Dothideomycetes</taxon>
        <taxon>Dothideomycetes incertae sedis</taxon>
        <taxon>Botryosphaeriales</taxon>
        <taxon>Phyllostictaceae</taxon>
        <taxon>Phyllosticta</taxon>
    </lineage>
</organism>
<evidence type="ECO:0000256" key="1">
    <source>
        <dbReference type="SAM" id="MobiDB-lite"/>
    </source>
</evidence>
<feature type="transmembrane region" description="Helical" evidence="2">
    <location>
        <begin position="36"/>
        <end position="54"/>
    </location>
</feature>
<evidence type="ECO:0000313" key="4">
    <source>
        <dbReference type="Proteomes" id="UP001365128"/>
    </source>
</evidence>
<dbReference type="Proteomes" id="UP001365128">
    <property type="component" value="Unassembled WGS sequence"/>
</dbReference>
<comment type="caution">
    <text evidence="3">The sequence shown here is derived from an EMBL/GenBank/DDBJ whole genome shotgun (WGS) entry which is preliminary data.</text>
</comment>
<feature type="compositionally biased region" description="Polar residues" evidence="1">
    <location>
        <begin position="200"/>
        <end position="215"/>
    </location>
</feature>
<feature type="non-terminal residue" evidence="3">
    <location>
        <position position="1"/>
    </location>
</feature>
<protein>
    <submittedName>
        <fullName evidence="3">Uncharacterized protein</fullName>
    </submittedName>
</protein>
<proteinExistence type="predicted"/>
<keyword evidence="4" id="KW-1185">Reference proteome</keyword>
<keyword evidence="2" id="KW-0812">Transmembrane</keyword>
<gene>
    <name evidence="3" type="ORF">IWX46DRAFT_436077</name>
</gene>
<evidence type="ECO:0000256" key="2">
    <source>
        <dbReference type="SAM" id="Phobius"/>
    </source>
</evidence>